<dbReference type="Pfam" id="PF04397">
    <property type="entry name" value="LytTR"/>
    <property type="match status" value="1"/>
</dbReference>
<keyword evidence="1" id="KW-1133">Transmembrane helix</keyword>
<dbReference type="KEGG" id="tsv:DSM104635_03807"/>
<dbReference type="GO" id="GO:0003677">
    <property type="term" value="F:DNA binding"/>
    <property type="evidence" value="ECO:0007669"/>
    <property type="project" value="InterPro"/>
</dbReference>
<evidence type="ECO:0000259" key="2">
    <source>
        <dbReference type="PROSITE" id="PS50930"/>
    </source>
</evidence>
<keyword evidence="1" id="KW-0472">Membrane</keyword>
<feature type="transmembrane region" description="Helical" evidence="1">
    <location>
        <begin position="96"/>
        <end position="117"/>
    </location>
</feature>
<feature type="domain" description="HTH LytTR-type" evidence="2">
    <location>
        <begin position="183"/>
        <end position="270"/>
    </location>
</feature>
<dbReference type="InterPro" id="IPR007492">
    <property type="entry name" value="LytTR_DNA-bd_dom"/>
</dbReference>
<evidence type="ECO:0000256" key="1">
    <source>
        <dbReference type="SAM" id="Phobius"/>
    </source>
</evidence>
<evidence type="ECO:0000313" key="3">
    <source>
        <dbReference type="EMBL" id="QGZ96942.1"/>
    </source>
</evidence>
<organism evidence="3 4">
    <name type="scientific">Terricaulis silvestris</name>
    <dbReference type="NCBI Taxonomy" id="2686094"/>
    <lineage>
        <taxon>Bacteria</taxon>
        <taxon>Pseudomonadati</taxon>
        <taxon>Pseudomonadota</taxon>
        <taxon>Alphaproteobacteria</taxon>
        <taxon>Caulobacterales</taxon>
        <taxon>Caulobacteraceae</taxon>
        <taxon>Terricaulis</taxon>
    </lineage>
</organism>
<dbReference type="Proteomes" id="UP000431269">
    <property type="component" value="Chromosome"/>
</dbReference>
<feature type="transmembrane region" description="Helical" evidence="1">
    <location>
        <begin position="33"/>
        <end position="52"/>
    </location>
</feature>
<reference evidence="4" key="1">
    <citation type="submission" date="2019-12" db="EMBL/GenBank/DDBJ databases">
        <title>Complete genome of Terracaulis silvestris 0127_4.</title>
        <authorList>
            <person name="Vieira S."/>
            <person name="Riedel T."/>
            <person name="Sproer C."/>
            <person name="Pascual J."/>
            <person name="Boedeker C."/>
            <person name="Overmann J."/>
        </authorList>
    </citation>
    <scope>NUCLEOTIDE SEQUENCE [LARGE SCALE GENOMIC DNA]</scope>
    <source>
        <strain evidence="4">0127_4</strain>
    </source>
</reference>
<accession>A0A6I6MZ73</accession>
<keyword evidence="4" id="KW-1185">Reference proteome</keyword>
<gene>
    <name evidence="3" type="ORF">DSM104635_03807</name>
</gene>
<dbReference type="AlphaFoldDB" id="A0A6I6MZ73"/>
<dbReference type="EMBL" id="CP047045">
    <property type="protein sequence ID" value="QGZ96942.1"/>
    <property type="molecule type" value="Genomic_DNA"/>
</dbReference>
<dbReference type="SMART" id="SM00850">
    <property type="entry name" value="LytTR"/>
    <property type="match status" value="1"/>
</dbReference>
<evidence type="ECO:0000313" key="4">
    <source>
        <dbReference type="Proteomes" id="UP000431269"/>
    </source>
</evidence>
<sequence length="270" mass="29205">MQPELRESSPSARETPASAIGEAPNAGLWAHDWVRSFTVATAAGLFLAFVGAMDSGRLPVLIRLAYWMPLMWGGTAVGHGMSWLVNRIPRARSNTWLFGALLSVVIAVPITFIVWGYSRLMFNGAPPLGPLFGSVLVISVAMTALMILVTQPGRVTHAPPAGAAVSSVRFAERLPAKLKGAVIYAVSAEDHYLRLHTSKGSDLILMRLSDAIAELDGLEGAQTHRSWWVARDAVESARRDGDKMVLTLKGGAEAPVSRPNVKPLRDARWY</sequence>
<dbReference type="PROSITE" id="PS50930">
    <property type="entry name" value="HTH_LYTTR"/>
    <property type="match status" value="1"/>
</dbReference>
<proteinExistence type="predicted"/>
<name>A0A6I6MZ73_9CAUL</name>
<dbReference type="Gene3D" id="2.40.50.1020">
    <property type="entry name" value="LytTr DNA-binding domain"/>
    <property type="match status" value="1"/>
</dbReference>
<feature type="transmembrane region" description="Helical" evidence="1">
    <location>
        <begin position="64"/>
        <end position="84"/>
    </location>
</feature>
<feature type="transmembrane region" description="Helical" evidence="1">
    <location>
        <begin position="129"/>
        <end position="149"/>
    </location>
</feature>
<protein>
    <submittedName>
        <fullName evidence="3">Response regulator of the LytR/AlgR family protein</fullName>
    </submittedName>
</protein>
<keyword evidence="1" id="KW-0812">Transmembrane</keyword>